<organism evidence="2 3">
    <name type="scientific">Nocardia vinacea</name>
    <dbReference type="NCBI Taxonomy" id="96468"/>
    <lineage>
        <taxon>Bacteria</taxon>
        <taxon>Bacillati</taxon>
        <taxon>Actinomycetota</taxon>
        <taxon>Actinomycetes</taxon>
        <taxon>Mycobacteriales</taxon>
        <taxon>Nocardiaceae</taxon>
        <taxon>Nocardia</taxon>
    </lineage>
</organism>
<gene>
    <name evidence="2" type="ORF">OG563_35760</name>
</gene>
<dbReference type="EMBL" id="CP109441">
    <property type="protein sequence ID" value="WUV44490.1"/>
    <property type="molecule type" value="Genomic_DNA"/>
</dbReference>
<dbReference type="Pfam" id="PF00903">
    <property type="entry name" value="Glyoxalase"/>
    <property type="match status" value="1"/>
</dbReference>
<evidence type="ECO:0000259" key="1">
    <source>
        <dbReference type="PROSITE" id="PS51819"/>
    </source>
</evidence>
<evidence type="ECO:0000313" key="2">
    <source>
        <dbReference type="EMBL" id="WUV44490.1"/>
    </source>
</evidence>
<feature type="domain" description="VOC" evidence="1">
    <location>
        <begin position="8"/>
        <end position="121"/>
    </location>
</feature>
<accession>A0ABZ1YMN9</accession>
<reference evidence="2" key="1">
    <citation type="submission" date="2022-10" db="EMBL/GenBank/DDBJ databases">
        <title>The complete genomes of actinobacterial strains from the NBC collection.</title>
        <authorList>
            <person name="Joergensen T.S."/>
            <person name="Alvarez Arevalo M."/>
            <person name="Sterndorff E.B."/>
            <person name="Faurdal D."/>
            <person name="Vuksanovic O."/>
            <person name="Mourched A.-S."/>
            <person name="Charusanti P."/>
            <person name="Shaw S."/>
            <person name="Blin K."/>
            <person name="Weber T."/>
        </authorList>
    </citation>
    <scope>NUCLEOTIDE SEQUENCE</scope>
    <source>
        <strain evidence="2">NBC_01482</strain>
    </source>
</reference>
<evidence type="ECO:0000313" key="3">
    <source>
        <dbReference type="Proteomes" id="UP001432062"/>
    </source>
</evidence>
<sequence>MSTPPFNTVAWFQVGSDKPQEVEKFYGDLFGWSFAADPNADGYDLVSYPASEAPSGGISHTPDTSANHATFFVLVQDVPATVAAAEKLGGKVSVPPVTGKDGLVFAHILDTSGNDFGIFSPPPQS</sequence>
<dbReference type="SUPFAM" id="SSF54593">
    <property type="entry name" value="Glyoxalase/Bleomycin resistance protein/Dihydroxybiphenyl dioxygenase"/>
    <property type="match status" value="1"/>
</dbReference>
<dbReference type="Proteomes" id="UP001432062">
    <property type="component" value="Chromosome"/>
</dbReference>
<dbReference type="InterPro" id="IPR052164">
    <property type="entry name" value="Anthracycline_SecMetBiosynth"/>
</dbReference>
<dbReference type="Gene3D" id="3.10.180.10">
    <property type="entry name" value="2,3-Dihydroxybiphenyl 1,2-Dioxygenase, domain 1"/>
    <property type="match status" value="1"/>
</dbReference>
<dbReference type="InterPro" id="IPR004360">
    <property type="entry name" value="Glyas_Fos-R_dOase_dom"/>
</dbReference>
<keyword evidence="3" id="KW-1185">Reference proteome</keyword>
<proteinExistence type="predicted"/>
<dbReference type="PANTHER" id="PTHR33993">
    <property type="entry name" value="GLYOXALASE-RELATED"/>
    <property type="match status" value="1"/>
</dbReference>
<dbReference type="InterPro" id="IPR037523">
    <property type="entry name" value="VOC_core"/>
</dbReference>
<protein>
    <submittedName>
        <fullName evidence="2">VOC family protein</fullName>
    </submittedName>
</protein>
<name>A0ABZ1YMN9_9NOCA</name>
<dbReference type="PROSITE" id="PS51819">
    <property type="entry name" value="VOC"/>
    <property type="match status" value="1"/>
</dbReference>
<dbReference type="RefSeq" id="WP_327097894.1">
    <property type="nucleotide sequence ID" value="NZ_CP109149.1"/>
</dbReference>
<dbReference type="InterPro" id="IPR029068">
    <property type="entry name" value="Glyas_Bleomycin-R_OHBP_Dase"/>
</dbReference>